<dbReference type="CDD" id="cd06170">
    <property type="entry name" value="LuxR_C_like"/>
    <property type="match status" value="1"/>
</dbReference>
<name>A0A1A0QRP8_9MYCO</name>
<evidence type="ECO:0000256" key="1">
    <source>
        <dbReference type="ARBA" id="ARBA00023125"/>
    </source>
</evidence>
<dbReference type="PROSITE" id="PS00622">
    <property type="entry name" value="HTH_LUXR_1"/>
    <property type="match status" value="1"/>
</dbReference>
<dbReference type="SUPFAM" id="SSF48452">
    <property type="entry name" value="TPR-like"/>
    <property type="match status" value="2"/>
</dbReference>
<proteinExistence type="predicted"/>
<evidence type="ECO:0000313" key="3">
    <source>
        <dbReference type="EMBL" id="ORA61837.1"/>
    </source>
</evidence>
<evidence type="ECO:0000259" key="2">
    <source>
        <dbReference type="PROSITE" id="PS50043"/>
    </source>
</evidence>
<dbReference type="SUPFAM" id="SSF46894">
    <property type="entry name" value="C-terminal effector domain of the bipartite response regulators"/>
    <property type="match status" value="1"/>
</dbReference>
<dbReference type="EMBL" id="MVHP01000030">
    <property type="protein sequence ID" value="ORA61837.1"/>
    <property type="molecule type" value="Genomic_DNA"/>
</dbReference>
<dbReference type="Proteomes" id="UP000192772">
    <property type="component" value="Unassembled WGS sequence"/>
</dbReference>
<dbReference type="PANTHER" id="PTHR43214">
    <property type="entry name" value="TWO-COMPONENT RESPONSE REGULATOR"/>
    <property type="match status" value="1"/>
</dbReference>
<dbReference type="GO" id="GO:0006355">
    <property type="term" value="P:regulation of DNA-templated transcription"/>
    <property type="evidence" value="ECO:0007669"/>
    <property type="project" value="InterPro"/>
</dbReference>
<gene>
    <name evidence="3" type="ORF">BST23_20900</name>
</gene>
<comment type="caution">
    <text evidence="3">The sequence shown here is derived from an EMBL/GenBank/DDBJ whole genome shotgun (WGS) entry which is preliminary data.</text>
</comment>
<dbReference type="SMART" id="SM00421">
    <property type="entry name" value="HTH_LUXR"/>
    <property type="match status" value="1"/>
</dbReference>
<reference evidence="3 4" key="1">
    <citation type="submission" date="2017-02" db="EMBL/GenBank/DDBJ databases">
        <title>The new phylogeny of genus Mycobacterium.</title>
        <authorList>
            <person name="Tortoli E."/>
            <person name="Trovato A."/>
            <person name="Cirillo D.M."/>
        </authorList>
    </citation>
    <scope>NUCLEOTIDE SEQUENCE [LARGE SCALE GENOMIC DNA]</scope>
    <source>
        <strain evidence="3 4">FI-09383</strain>
    </source>
</reference>
<dbReference type="AlphaFoldDB" id="A0A1A0QRP8"/>
<accession>A0A1A0QRP8</accession>
<protein>
    <recommendedName>
        <fullName evidence="2">HTH luxR-type domain-containing protein</fullName>
    </recommendedName>
</protein>
<organism evidence="3 4">
    <name type="scientific">Mycolicibacterium elephantis</name>
    <dbReference type="NCBI Taxonomy" id="81858"/>
    <lineage>
        <taxon>Bacteria</taxon>
        <taxon>Bacillati</taxon>
        <taxon>Actinomycetota</taxon>
        <taxon>Actinomycetes</taxon>
        <taxon>Mycobacteriales</taxon>
        <taxon>Mycobacteriaceae</taxon>
        <taxon>Mycolicibacterium</taxon>
    </lineage>
</organism>
<dbReference type="Gene3D" id="1.25.40.10">
    <property type="entry name" value="Tetratricopeptide repeat domain"/>
    <property type="match status" value="2"/>
</dbReference>
<dbReference type="PROSITE" id="PS50043">
    <property type="entry name" value="HTH_LUXR_2"/>
    <property type="match status" value="1"/>
</dbReference>
<dbReference type="PRINTS" id="PR00038">
    <property type="entry name" value="HTHLUXR"/>
</dbReference>
<accession>A0A1X0CNU0</accession>
<dbReference type="InterPro" id="IPR039420">
    <property type="entry name" value="WalR-like"/>
</dbReference>
<evidence type="ECO:0000313" key="4">
    <source>
        <dbReference type="Proteomes" id="UP000192772"/>
    </source>
</evidence>
<dbReference type="InterPro" id="IPR036388">
    <property type="entry name" value="WH-like_DNA-bd_sf"/>
</dbReference>
<keyword evidence="1" id="KW-0238">DNA-binding</keyword>
<feature type="domain" description="HTH luxR-type" evidence="2">
    <location>
        <begin position="478"/>
        <end position="543"/>
    </location>
</feature>
<dbReference type="PANTHER" id="PTHR43214:SF43">
    <property type="entry name" value="TWO-COMPONENT RESPONSE REGULATOR"/>
    <property type="match status" value="1"/>
</dbReference>
<dbReference type="STRING" id="81858.BST23_20900"/>
<dbReference type="InterPro" id="IPR000792">
    <property type="entry name" value="Tscrpt_reg_LuxR_C"/>
</dbReference>
<dbReference type="InterPro" id="IPR011990">
    <property type="entry name" value="TPR-like_helical_dom_sf"/>
</dbReference>
<dbReference type="InterPro" id="IPR016032">
    <property type="entry name" value="Sig_transdc_resp-reg_C-effctor"/>
</dbReference>
<dbReference type="Gene3D" id="1.10.10.10">
    <property type="entry name" value="Winged helix-like DNA-binding domain superfamily/Winged helix DNA-binding domain"/>
    <property type="match status" value="1"/>
</dbReference>
<dbReference type="GO" id="GO:0003677">
    <property type="term" value="F:DNA binding"/>
    <property type="evidence" value="ECO:0007669"/>
    <property type="project" value="UniProtKB-KW"/>
</dbReference>
<dbReference type="RefSeq" id="WP_064891042.1">
    <property type="nucleotide sequence ID" value="NZ_LZHS01000017.1"/>
</dbReference>
<dbReference type="Pfam" id="PF00196">
    <property type="entry name" value="GerE"/>
    <property type="match status" value="1"/>
</dbReference>
<sequence length="545" mass="58093">MRETETMAATDRAAIAFERHAWTDVYRCLTDTREPLTADDFERLAVAAYLIGEDQQSAHAWEQAYAARLAIDDAGRAAECGFWLALTQLLHGNTARASGWLARVGRLLDDANLDCAARGYLLIPPALGAWSSGDSAAAAELCGEAGRIAARFGDKDLAAIAFLGEGQAAVTAGETARGAALLDEAMVSVTAGEVSPIPAGIVYCGVIETCMGAYDLRRATEWTMALSAWCESQPDLVPYRGQCLVHRSQILQIHGEWPQATQAARLACEHLAQPTPHPSLGMAAYQRAELHRLRGEFDDAGAAYRQAHEHGREPLPGLALLRLAEGHVDAAVAAIRRALDTNPDLFARPATLAAHVDIMITIGDVVAARASADELAGLATTVDAPYLYAVAAHTEGSTLLAEGEATSALTPLHRAAAAWRELAMPYEAARTRVQTGLACRELGDSDSAAMEFDSAEEAFRRLGAKPDMDRLAELVGTAPRAAGGLTERECEVLRLVAAGKTNREIGASLTLSEHTIARHLQNIFAKLGLSSRAAATAYAYEQHLV</sequence>